<name>A0ABU7IK05_9FLAO</name>
<evidence type="ECO:0000256" key="4">
    <source>
        <dbReference type="ARBA" id="ARBA00011738"/>
    </source>
</evidence>
<accession>A0ABU7IK05</accession>
<dbReference type="InterPro" id="IPR015797">
    <property type="entry name" value="NUDIX_hydrolase-like_dom_sf"/>
</dbReference>
<comment type="similarity">
    <text evidence="3">Belongs to the Nudix hydrolase family. NudK subfamily.</text>
</comment>
<dbReference type="NCBIfam" id="TIGR00052">
    <property type="entry name" value="nudix-type nucleoside diphosphatase, YffH/AdpP family"/>
    <property type="match status" value="1"/>
</dbReference>
<evidence type="ECO:0000256" key="6">
    <source>
        <dbReference type="ARBA" id="ARBA00022801"/>
    </source>
</evidence>
<comment type="caution">
    <text evidence="10">The sequence shown here is derived from an EMBL/GenBank/DDBJ whole genome shotgun (WGS) entry which is preliminary data.</text>
</comment>
<dbReference type="PROSITE" id="PS51462">
    <property type="entry name" value="NUDIX"/>
    <property type="match status" value="1"/>
</dbReference>
<dbReference type="Pfam" id="PF00293">
    <property type="entry name" value="NUDIX"/>
    <property type="match status" value="1"/>
</dbReference>
<proteinExistence type="inferred from homology"/>
<keyword evidence="11" id="KW-1185">Reference proteome</keyword>
<dbReference type="InterPro" id="IPR004385">
    <property type="entry name" value="NDP_pyrophosphatase"/>
</dbReference>
<comment type="subunit">
    <text evidence="4">Homodimer.</text>
</comment>
<comment type="cofactor">
    <cofactor evidence="2">
        <name>Mg(2+)</name>
        <dbReference type="ChEBI" id="CHEBI:18420"/>
    </cofactor>
</comment>
<organism evidence="10 11">
    <name type="scientific">Maribacter flavus</name>
    <dbReference type="NCBI Taxonomy" id="1658664"/>
    <lineage>
        <taxon>Bacteria</taxon>
        <taxon>Pseudomonadati</taxon>
        <taxon>Bacteroidota</taxon>
        <taxon>Flavobacteriia</taxon>
        <taxon>Flavobacteriales</taxon>
        <taxon>Flavobacteriaceae</taxon>
        <taxon>Maribacter</taxon>
    </lineage>
</organism>
<gene>
    <name evidence="10" type="ORF">V1H85_12605</name>
</gene>
<evidence type="ECO:0000313" key="10">
    <source>
        <dbReference type="EMBL" id="MEE1973294.1"/>
    </source>
</evidence>
<dbReference type="Gene3D" id="3.90.79.10">
    <property type="entry name" value="Nucleoside Triphosphate Pyrophosphohydrolase"/>
    <property type="match status" value="1"/>
</dbReference>
<reference evidence="10 11" key="1">
    <citation type="submission" date="2024-01" db="EMBL/GenBank/DDBJ databases">
        <title>Maribacter spp. originated from different algae showed divergent polysaccharides utilization ability.</title>
        <authorList>
            <person name="Wang H."/>
            <person name="Wu Y."/>
        </authorList>
    </citation>
    <scope>NUCLEOTIDE SEQUENCE [LARGE SCALE GENOMIC DNA]</scope>
    <source>
        <strain evidence="10 11">KPT27_14</strain>
    </source>
</reference>
<evidence type="ECO:0000256" key="2">
    <source>
        <dbReference type="ARBA" id="ARBA00001946"/>
    </source>
</evidence>
<evidence type="ECO:0000256" key="1">
    <source>
        <dbReference type="ARBA" id="ARBA00000847"/>
    </source>
</evidence>
<evidence type="ECO:0000256" key="7">
    <source>
        <dbReference type="ARBA" id="ARBA00032162"/>
    </source>
</evidence>
<sequence>MENSRIKNIEHEILSDNWYTLNKYTFEYQKFDGSWEVQKRESYDCGDGAAVLLYNTNKGTVVLTRQFRMPTYVNGNTNGMMVEVCAGLLDGLTPEECILKEILEETGYQLTEVTQVLVTYMCPGSVTQKLYLFVGAYEDAMKIEEGGGAEHETENIEVLEIPFEKALHMMATGEIRDAKTVMLLQYAQLNKLLGVYEVRD</sequence>
<evidence type="ECO:0000256" key="3">
    <source>
        <dbReference type="ARBA" id="ARBA00007275"/>
    </source>
</evidence>
<feature type="domain" description="Nudix hydrolase" evidence="9">
    <location>
        <begin position="44"/>
        <end position="183"/>
    </location>
</feature>
<dbReference type="SUPFAM" id="SSF55811">
    <property type="entry name" value="Nudix"/>
    <property type="match status" value="1"/>
</dbReference>
<evidence type="ECO:0000256" key="5">
    <source>
        <dbReference type="ARBA" id="ARBA00016377"/>
    </source>
</evidence>
<evidence type="ECO:0000259" key="9">
    <source>
        <dbReference type="PROSITE" id="PS51462"/>
    </source>
</evidence>
<dbReference type="CDD" id="cd24157">
    <property type="entry name" value="NUDIX_GDPMK"/>
    <property type="match status" value="1"/>
</dbReference>
<evidence type="ECO:0000256" key="8">
    <source>
        <dbReference type="ARBA" id="ARBA00032272"/>
    </source>
</evidence>
<dbReference type="EMBL" id="JAZDDF010000006">
    <property type="protein sequence ID" value="MEE1973294.1"/>
    <property type="molecule type" value="Genomic_DNA"/>
</dbReference>
<dbReference type="PANTHER" id="PTHR11839">
    <property type="entry name" value="UDP/ADP-SUGAR PYROPHOSPHATASE"/>
    <property type="match status" value="1"/>
</dbReference>
<dbReference type="Proteomes" id="UP001343698">
    <property type="component" value="Unassembled WGS sequence"/>
</dbReference>
<comment type="catalytic activity">
    <reaction evidence="1">
        <text>GDP-alpha-D-mannose + H2O = alpha-D-mannose 1-phosphate + GMP + 2 H(+)</text>
        <dbReference type="Rhea" id="RHEA:27978"/>
        <dbReference type="ChEBI" id="CHEBI:15377"/>
        <dbReference type="ChEBI" id="CHEBI:15378"/>
        <dbReference type="ChEBI" id="CHEBI:57527"/>
        <dbReference type="ChEBI" id="CHEBI:58115"/>
        <dbReference type="ChEBI" id="CHEBI:58409"/>
    </reaction>
</comment>
<dbReference type="RefSeq" id="WP_272637401.1">
    <property type="nucleotide sequence ID" value="NZ_JAZDDF010000006.1"/>
</dbReference>
<keyword evidence="6" id="KW-0378">Hydrolase</keyword>
<dbReference type="PANTHER" id="PTHR11839:SF18">
    <property type="entry name" value="NUDIX HYDROLASE DOMAIN-CONTAINING PROTEIN"/>
    <property type="match status" value="1"/>
</dbReference>
<protein>
    <recommendedName>
        <fullName evidence="5">GDP-mannose pyrophosphatase</fullName>
    </recommendedName>
    <alternativeName>
        <fullName evidence="7">GDP-mannose hydrolase</fullName>
    </alternativeName>
    <alternativeName>
        <fullName evidence="8">GDPMK</fullName>
    </alternativeName>
</protein>
<dbReference type="InterPro" id="IPR000086">
    <property type="entry name" value="NUDIX_hydrolase_dom"/>
</dbReference>
<evidence type="ECO:0000313" key="11">
    <source>
        <dbReference type="Proteomes" id="UP001343698"/>
    </source>
</evidence>